<keyword evidence="14 17" id="KW-0418">Kinase</keyword>
<accession>A0A410P6Z2</accession>
<name>A0A410P6Z2_VELA1</name>
<dbReference type="GO" id="GO:0008965">
    <property type="term" value="F:phosphoenolpyruvate-protein phosphotransferase activity"/>
    <property type="evidence" value="ECO:0007669"/>
    <property type="project" value="UniProtKB-EC"/>
</dbReference>
<proteinExistence type="inferred from homology"/>
<evidence type="ECO:0000256" key="8">
    <source>
        <dbReference type="ARBA" id="ARBA00022448"/>
    </source>
</evidence>
<dbReference type="GO" id="GO:0005737">
    <property type="term" value="C:cytoplasm"/>
    <property type="evidence" value="ECO:0007669"/>
    <property type="project" value="UniProtKB-SubCell"/>
</dbReference>
<evidence type="ECO:0000256" key="9">
    <source>
        <dbReference type="ARBA" id="ARBA00022490"/>
    </source>
</evidence>
<evidence type="ECO:0000256" key="15">
    <source>
        <dbReference type="ARBA" id="ARBA00022842"/>
    </source>
</evidence>
<dbReference type="OrthoDB" id="9765468at2"/>
<dbReference type="Gene3D" id="3.50.30.10">
    <property type="entry name" value="Phosphohistidine domain"/>
    <property type="match status" value="1"/>
</dbReference>
<evidence type="ECO:0000313" key="24">
    <source>
        <dbReference type="EMBL" id="QAT17967.1"/>
    </source>
</evidence>
<keyword evidence="8 17" id="KW-0813">Transport</keyword>
<dbReference type="Gene3D" id="3.20.20.60">
    <property type="entry name" value="Phosphoenolpyruvate-binding domains"/>
    <property type="match status" value="1"/>
</dbReference>
<dbReference type="EMBL" id="CP019384">
    <property type="protein sequence ID" value="QAT17967.1"/>
    <property type="molecule type" value="Genomic_DNA"/>
</dbReference>
<dbReference type="InterPro" id="IPR015813">
    <property type="entry name" value="Pyrv/PenolPyrv_kinase-like_dom"/>
</dbReference>
<dbReference type="PANTHER" id="PTHR46244:SF3">
    <property type="entry name" value="PHOSPHOENOLPYRUVATE-PROTEIN PHOSPHOTRANSFERASE"/>
    <property type="match status" value="1"/>
</dbReference>
<dbReference type="PRINTS" id="PR01736">
    <property type="entry name" value="PHPHTRNFRASE"/>
</dbReference>
<feature type="domain" description="PEP-utilising enzyme mobile" evidence="21">
    <location>
        <begin position="153"/>
        <end position="225"/>
    </location>
</feature>
<dbReference type="InterPro" id="IPR050499">
    <property type="entry name" value="PEP-utilizing_PTS_enzyme"/>
</dbReference>
<evidence type="ECO:0000256" key="13">
    <source>
        <dbReference type="ARBA" id="ARBA00022723"/>
    </source>
</evidence>
<feature type="binding site" evidence="19">
    <location>
        <position position="332"/>
    </location>
    <ligand>
        <name>phosphoenolpyruvate</name>
        <dbReference type="ChEBI" id="CHEBI:58702"/>
    </ligand>
</feature>
<sequence length="579" mass="64145">MLKGIPAAPGIVVGKAFVFGKEDLDVAPIDITEDQVPLEISRFEDALIQTRQEIIALQKKIAADMGSEHGEVFDAHLLVLEDRMLIEEVISRVKKEKLNIDYIFSQVLKRYAHVFSKIEDEYLKERISDINDVGRRILRNLLGRMRKGLAELEDEVVVVAHDLSPSDTASMHKNRVKGFITDIGGKTSHTAIMAKSLEIPAVVGLEIATEQIKNGDIVIVDGASGTVIVSPDADTLKKYQVQEEKLKGQTETLAAIRNLPAQTTDGRHVTLAANIEFPDEIPSVLEHGADGVGLYRTEYFYMNRKDLPVEDEQFEAYKNLATTFGDKPVIVRTLDLGGDKFISQFNLPKEMSPFMGWRAIRFCLGRPDIFKTQLRAILRASVFGNLKIMFPMISGVEELRRAKEMVEEAKKELKGRGIAYNAGIEIGAMIEVPSAALTSDVLAREVGFFSIGTNDLIQYALAVDRTNEKIAYLYEPTHPAVLRLVKNVVEAGHRANIWVGMCGEMSSEPSLAILLLGLGLDEFSMPSASLLEIKNVIRAISYETAKKIAEEALGLATGQEVNTFLTSRLKDLLPQMYGN</sequence>
<keyword evidence="13 17" id="KW-0479">Metal-binding</keyword>
<feature type="active site" description="Tele-phosphohistidine intermediate" evidence="18">
    <location>
        <position position="189"/>
    </location>
</feature>
<feature type="active site" description="Proton donor" evidence="18">
    <location>
        <position position="502"/>
    </location>
</feature>
<dbReference type="Proteomes" id="UP000287243">
    <property type="component" value="Chromosome"/>
</dbReference>
<keyword evidence="9 17" id="KW-0963">Cytoplasm</keyword>
<feature type="domain" description="PEP-utilising enzyme C-terminal" evidence="22">
    <location>
        <begin position="253"/>
        <end position="540"/>
    </location>
</feature>
<dbReference type="InterPro" id="IPR036618">
    <property type="entry name" value="PtsI_HPr-bd_sf"/>
</dbReference>
<feature type="binding site" evidence="19">
    <location>
        <begin position="454"/>
        <end position="455"/>
    </location>
    <ligand>
        <name>phosphoenolpyruvate</name>
        <dbReference type="ChEBI" id="CHEBI:58702"/>
    </ligand>
</feature>
<dbReference type="Pfam" id="PF05524">
    <property type="entry name" value="PEP-utilisers_N"/>
    <property type="match status" value="1"/>
</dbReference>
<dbReference type="Gene3D" id="1.10.274.10">
    <property type="entry name" value="PtsI, HPr-binding domain"/>
    <property type="match status" value="1"/>
</dbReference>
<dbReference type="GO" id="GO:0016301">
    <property type="term" value="F:kinase activity"/>
    <property type="evidence" value="ECO:0007669"/>
    <property type="project" value="UniProtKB-KW"/>
</dbReference>
<evidence type="ECO:0000256" key="2">
    <source>
        <dbReference type="ARBA" id="ARBA00001946"/>
    </source>
</evidence>
<evidence type="ECO:0000256" key="7">
    <source>
        <dbReference type="ARBA" id="ARBA00016544"/>
    </source>
</evidence>
<comment type="cofactor">
    <cofactor evidence="2 17 20">
        <name>Mg(2+)</name>
        <dbReference type="ChEBI" id="CHEBI:18420"/>
    </cofactor>
</comment>
<comment type="catalytic activity">
    <reaction evidence="1 17">
        <text>L-histidyl-[protein] + phosphoenolpyruvate = N(pros)-phospho-L-histidyl-[protein] + pyruvate</text>
        <dbReference type="Rhea" id="RHEA:23880"/>
        <dbReference type="Rhea" id="RHEA-COMP:9745"/>
        <dbReference type="Rhea" id="RHEA-COMP:9746"/>
        <dbReference type="ChEBI" id="CHEBI:15361"/>
        <dbReference type="ChEBI" id="CHEBI:29979"/>
        <dbReference type="ChEBI" id="CHEBI:58702"/>
        <dbReference type="ChEBI" id="CHEBI:64837"/>
        <dbReference type="EC" id="2.7.3.9"/>
    </reaction>
</comment>
<evidence type="ECO:0000256" key="5">
    <source>
        <dbReference type="ARBA" id="ARBA00007837"/>
    </source>
</evidence>
<evidence type="ECO:0000256" key="11">
    <source>
        <dbReference type="ARBA" id="ARBA00022679"/>
    </source>
</evidence>
<feature type="binding site" evidence="19">
    <location>
        <position position="465"/>
    </location>
    <ligand>
        <name>phosphoenolpyruvate</name>
        <dbReference type="ChEBI" id="CHEBI:58702"/>
    </ligand>
</feature>
<evidence type="ECO:0000313" key="25">
    <source>
        <dbReference type="Proteomes" id="UP000287243"/>
    </source>
</evidence>
<evidence type="ECO:0000256" key="12">
    <source>
        <dbReference type="ARBA" id="ARBA00022683"/>
    </source>
</evidence>
<dbReference type="KEGG" id="vai:BU251_00880"/>
<keyword evidence="25" id="KW-1185">Reference proteome</keyword>
<comment type="function">
    <text evidence="3 17">General (non sugar-specific) component of the phosphoenolpyruvate-dependent sugar phosphotransferase system (sugar PTS). This major carbohydrate active-transport system catalyzes the phosphorylation of incoming sugar substrates concomitantly with their translocation across the cell membrane. Enzyme I transfers the phosphoryl group from phosphoenolpyruvate (PEP) to the phosphoryl carrier protein (HPr).</text>
</comment>
<comment type="subcellular location">
    <subcellularLocation>
        <location evidence="4 17">Cytoplasm</location>
    </subcellularLocation>
</comment>
<dbReference type="AlphaFoldDB" id="A0A410P6Z2"/>
<dbReference type="InterPro" id="IPR024692">
    <property type="entry name" value="PTS_EI"/>
</dbReference>
<evidence type="ECO:0000256" key="20">
    <source>
        <dbReference type="PIRSR" id="PIRSR000732-3"/>
    </source>
</evidence>
<dbReference type="SUPFAM" id="SSF51621">
    <property type="entry name" value="Phosphoenolpyruvate/pyruvate domain"/>
    <property type="match status" value="1"/>
</dbReference>
<evidence type="ECO:0000256" key="17">
    <source>
        <dbReference type="PIRNR" id="PIRNR000732"/>
    </source>
</evidence>
<keyword evidence="12 17" id="KW-0598">Phosphotransferase system</keyword>
<dbReference type="InterPro" id="IPR008731">
    <property type="entry name" value="PTS_EIN"/>
</dbReference>
<dbReference type="Pfam" id="PF00391">
    <property type="entry name" value="PEP-utilizers"/>
    <property type="match status" value="1"/>
</dbReference>
<evidence type="ECO:0000256" key="14">
    <source>
        <dbReference type="ARBA" id="ARBA00022777"/>
    </source>
</evidence>
<dbReference type="InterPro" id="IPR008279">
    <property type="entry name" value="PEP-util_enz_mobile_dom"/>
</dbReference>
<dbReference type="Pfam" id="PF02896">
    <property type="entry name" value="PEP-utilizers_C"/>
    <property type="match status" value="1"/>
</dbReference>
<dbReference type="EC" id="2.7.3.9" evidence="6 17"/>
<evidence type="ECO:0000256" key="6">
    <source>
        <dbReference type="ARBA" id="ARBA00012232"/>
    </source>
</evidence>
<dbReference type="InterPro" id="IPR000121">
    <property type="entry name" value="PEP_util_C"/>
</dbReference>
<dbReference type="InterPro" id="IPR036637">
    <property type="entry name" value="Phosphohistidine_dom_sf"/>
</dbReference>
<evidence type="ECO:0000256" key="4">
    <source>
        <dbReference type="ARBA" id="ARBA00004496"/>
    </source>
</evidence>
<dbReference type="SUPFAM" id="SSF52009">
    <property type="entry name" value="Phosphohistidine domain"/>
    <property type="match status" value="1"/>
</dbReference>
<comment type="similarity">
    <text evidence="5 17">Belongs to the PEP-utilizing enzyme family.</text>
</comment>
<evidence type="ECO:0000259" key="22">
    <source>
        <dbReference type="Pfam" id="PF02896"/>
    </source>
</evidence>
<dbReference type="PIRSF" id="PIRSF000732">
    <property type="entry name" value="PTS_enzyme_I"/>
    <property type="match status" value="1"/>
</dbReference>
<feature type="domain" description="Phosphotransferase system enzyme I N-terminal" evidence="23">
    <location>
        <begin position="3"/>
        <end position="126"/>
    </location>
</feature>
<keyword evidence="11 17" id="KW-0808">Transferase</keyword>
<feature type="binding site" evidence="19">
    <location>
        <position position="296"/>
    </location>
    <ligand>
        <name>phosphoenolpyruvate</name>
        <dbReference type="ChEBI" id="CHEBI:58702"/>
    </ligand>
</feature>
<dbReference type="GO" id="GO:0009401">
    <property type="term" value="P:phosphoenolpyruvate-dependent sugar phosphotransferase system"/>
    <property type="evidence" value="ECO:0007669"/>
    <property type="project" value="UniProtKB-KW"/>
</dbReference>
<evidence type="ECO:0000259" key="21">
    <source>
        <dbReference type="Pfam" id="PF00391"/>
    </source>
</evidence>
<evidence type="ECO:0000256" key="19">
    <source>
        <dbReference type="PIRSR" id="PIRSR000732-2"/>
    </source>
</evidence>
<organism evidence="24 25">
    <name type="scientific">Velamenicoccus archaeovorus</name>
    <dbReference type="NCBI Taxonomy" id="1930593"/>
    <lineage>
        <taxon>Bacteria</taxon>
        <taxon>Pseudomonadati</taxon>
        <taxon>Candidatus Omnitrophota</taxon>
        <taxon>Candidatus Velamenicoccus</taxon>
    </lineage>
</organism>
<evidence type="ECO:0000256" key="10">
    <source>
        <dbReference type="ARBA" id="ARBA00022597"/>
    </source>
</evidence>
<evidence type="ECO:0000256" key="18">
    <source>
        <dbReference type="PIRSR" id="PIRSR000732-1"/>
    </source>
</evidence>
<dbReference type="SUPFAM" id="SSF47831">
    <property type="entry name" value="Enzyme I of the PEP:sugar phosphotransferase system HPr-binding (sub)domain"/>
    <property type="match status" value="1"/>
</dbReference>
<keyword evidence="24" id="KW-0670">Pyruvate</keyword>
<dbReference type="InterPro" id="IPR040442">
    <property type="entry name" value="Pyrv_kinase-like_dom_sf"/>
</dbReference>
<dbReference type="GO" id="GO:0046872">
    <property type="term" value="F:metal ion binding"/>
    <property type="evidence" value="ECO:0007669"/>
    <property type="project" value="UniProtKB-KW"/>
</dbReference>
<reference evidence="24 25" key="1">
    <citation type="submission" date="2017-01" db="EMBL/GenBank/DDBJ databases">
        <title>First insights into the biology of 'candidatus Vampirococcus archaeovorus'.</title>
        <authorList>
            <person name="Kizina J."/>
            <person name="Jordan S."/>
            <person name="Stueber K."/>
            <person name="Reinhardt R."/>
            <person name="Harder J."/>
        </authorList>
    </citation>
    <scope>NUCLEOTIDE SEQUENCE [LARGE SCALE GENOMIC DNA]</scope>
    <source>
        <strain evidence="24 25">LiM</strain>
    </source>
</reference>
<gene>
    <name evidence="24" type="ORF">BU251_00880</name>
</gene>
<evidence type="ECO:0000256" key="16">
    <source>
        <dbReference type="ARBA" id="ARBA00033235"/>
    </source>
</evidence>
<dbReference type="PANTHER" id="PTHR46244">
    <property type="entry name" value="PHOSPHOENOLPYRUVATE-PROTEIN PHOSPHOTRANSFERASE"/>
    <property type="match status" value="1"/>
</dbReference>
<feature type="binding site" evidence="20">
    <location>
        <position position="455"/>
    </location>
    <ligand>
        <name>Mg(2+)</name>
        <dbReference type="ChEBI" id="CHEBI:18420"/>
    </ligand>
</feature>
<feature type="binding site" evidence="20">
    <location>
        <position position="431"/>
    </location>
    <ligand>
        <name>Mg(2+)</name>
        <dbReference type="ChEBI" id="CHEBI:18420"/>
    </ligand>
</feature>
<evidence type="ECO:0000256" key="1">
    <source>
        <dbReference type="ARBA" id="ARBA00000683"/>
    </source>
</evidence>
<keyword evidence="10 17" id="KW-0762">Sugar transport</keyword>
<protein>
    <recommendedName>
        <fullName evidence="7 17">Phosphoenolpyruvate-protein phosphotransferase</fullName>
        <ecNumber evidence="6 17">2.7.3.9</ecNumber>
    </recommendedName>
    <alternativeName>
        <fullName evidence="16 17">Phosphotransferase system, enzyme I</fullName>
    </alternativeName>
</protein>
<dbReference type="NCBIfam" id="TIGR01417">
    <property type="entry name" value="PTS_I_fam"/>
    <property type="match status" value="1"/>
</dbReference>
<evidence type="ECO:0000256" key="3">
    <source>
        <dbReference type="ARBA" id="ARBA00002728"/>
    </source>
</evidence>
<dbReference type="InterPro" id="IPR006318">
    <property type="entry name" value="PTS_EI-like"/>
</dbReference>
<evidence type="ECO:0000259" key="23">
    <source>
        <dbReference type="Pfam" id="PF05524"/>
    </source>
</evidence>
<keyword evidence="15 17" id="KW-0460">Magnesium</keyword>